<dbReference type="WBParaSite" id="HCON_00126480-00001">
    <property type="protein sequence ID" value="HCON_00126480-00001"/>
    <property type="gene ID" value="HCON_00126480"/>
</dbReference>
<feature type="signal peptide" evidence="1">
    <location>
        <begin position="1"/>
        <end position="20"/>
    </location>
</feature>
<keyword evidence="1" id="KW-0732">Signal</keyword>
<dbReference type="Proteomes" id="UP000025227">
    <property type="component" value="Unplaced"/>
</dbReference>
<accession>A0A7I4YR65</accession>
<proteinExistence type="predicted"/>
<protein>
    <submittedName>
        <fullName evidence="3">Uncharacterized protein</fullName>
    </submittedName>
</protein>
<evidence type="ECO:0000313" key="3">
    <source>
        <dbReference type="WBParaSite" id="HCON_00126480-00001"/>
    </source>
</evidence>
<organism evidence="2 3">
    <name type="scientific">Haemonchus contortus</name>
    <name type="common">Barber pole worm</name>
    <dbReference type="NCBI Taxonomy" id="6289"/>
    <lineage>
        <taxon>Eukaryota</taxon>
        <taxon>Metazoa</taxon>
        <taxon>Ecdysozoa</taxon>
        <taxon>Nematoda</taxon>
        <taxon>Chromadorea</taxon>
        <taxon>Rhabditida</taxon>
        <taxon>Rhabditina</taxon>
        <taxon>Rhabditomorpha</taxon>
        <taxon>Strongyloidea</taxon>
        <taxon>Trichostrongylidae</taxon>
        <taxon>Haemonchus</taxon>
    </lineage>
</organism>
<dbReference type="AlphaFoldDB" id="A0A7I4YR65"/>
<sequence length="60" mass="6186">MNQSAVLLLLVIQLVALSLAQYYGPGFDSYGDPLPGYDSGAILRGASGAFMGGIDGIFFG</sequence>
<keyword evidence="2" id="KW-1185">Reference proteome</keyword>
<feature type="chain" id="PRO_5029736765" evidence="1">
    <location>
        <begin position="21"/>
        <end position="60"/>
    </location>
</feature>
<reference evidence="3" key="1">
    <citation type="submission" date="2020-12" db="UniProtKB">
        <authorList>
            <consortium name="WormBaseParasite"/>
        </authorList>
    </citation>
    <scope>IDENTIFICATION</scope>
    <source>
        <strain evidence="3">MHco3</strain>
    </source>
</reference>
<evidence type="ECO:0000256" key="1">
    <source>
        <dbReference type="SAM" id="SignalP"/>
    </source>
</evidence>
<name>A0A7I4YR65_HAECO</name>
<evidence type="ECO:0000313" key="2">
    <source>
        <dbReference type="Proteomes" id="UP000025227"/>
    </source>
</evidence>